<dbReference type="AlphaFoldDB" id="A0AAV4S0E4"/>
<gene>
    <name evidence="1" type="ORF">CEXT_429951</name>
</gene>
<name>A0AAV4S0E4_CAEEX</name>
<keyword evidence="2" id="KW-1185">Reference proteome</keyword>
<evidence type="ECO:0000313" key="2">
    <source>
        <dbReference type="Proteomes" id="UP001054945"/>
    </source>
</evidence>
<reference evidence="1 2" key="1">
    <citation type="submission" date="2021-06" db="EMBL/GenBank/DDBJ databases">
        <title>Caerostris extrusa draft genome.</title>
        <authorList>
            <person name="Kono N."/>
            <person name="Arakawa K."/>
        </authorList>
    </citation>
    <scope>NUCLEOTIDE SEQUENCE [LARGE SCALE GENOMIC DNA]</scope>
</reference>
<dbReference type="Proteomes" id="UP001054945">
    <property type="component" value="Unassembled WGS sequence"/>
</dbReference>
<accession>A0AAV4S0E4</accession>
<sequence>MSPTLHRRPSIFQQPFDSRPSVCKEKFHVVWTRKCERSLLRPSLCEWCRPRRTDTPNAAVRKQKAVSHQETEGKSVFGETRPSTIRLAFAGRIILPVILVYDLSSRKYYQASAVTRQLSVHRSAMHEVFFQVWASLSPSYTYSWLLEAAVNHPVSKVSENLKMCIFTRKEEDMKNIHSVLSVF</sequence>
<evidence type="ECO:0000313" key="1">
    <source>
        <dbReference type="EMBL" id="GIY25518.1"/>
    </source>
</evidence>
<dbReference type="EMBL" id="BPLR01008556">
    <property type="protein sequence ID" value="GIY25518.1"/>
    <property type="molecule type" value="Genomic_DNA"/>
</dbReference>
<organism evidence="1 2">
    <name type="scientific">Caerostris extrusa</name>
    <name type="common">Bark spider</name>
    <name type="synonym">Caerostris bankana</name>
    <dbReference type="NCBI Taxonomy" id="172846"/>
    <lineage>
        <taxon>Eukaryota</taxon>
        <taxon>Metazoa</taxon>
        <taxon>Ecdysozoa</taxon>
        <taxon>Arthropoda</taxon>
        <taxon>Chelicerata</taxon>
        <taxon>Arachnida</taxon>
        <taxon>Araneae</taxon>
        <taxon>Araneomorphae</taxon>
        <taxon>Entelegynae</taxon>
        <taxon>Araneoidea</taxon>
        <taxon>Araneidae</taxon>
        <taxon>Caerostris</taxon>
    </lineage>
</organism>
<proteinExistence type="predicted"/>
<protein>
    <submittedName>
        <fullName evidence="1">Uncharacterized protein</fullName>
    </submittedName>
</protein>
<comment type="caution">
    <text evidence="1">The sequence shown here is derived from an EMBL/GenBank/DDBJ whole genome shotgun (WGS) entry which is preliminary data.</text>
</comment>